<dbReference type="Pfam" id="PF07332">
    <property type="entry name" value="Phage_holin_3_6"/>
    <property type="match status" value="1"/>
</dbReference>
<name>A0A3M0GMK9_9ACTN</name>
<dbReference type="InterPro" id="IPR009937">
    <property type="entry name" value="Phage_holin_3_6"/>
</dbReference>
<dbReference type="OrthoDB" id="3216929at2"/>
<evidence type="ECO:0000313" key="3">
    <source>
        <dbReference type="Proteomes" id="UP000275256"/>
    </source>
</evidence>
<proteinExistence type="predicted"/>
<gene>
    <name evidence="2" type="ORF">EAX62_03260</name>
</gene>
<evidence type="ECO:0000256" key="1">
    <source>
        <dbReference type="SAM" id="Phobius"/>
    </source>
</evidence>
<keyword evidence="1" id="KW-0812">Transmembrane</keyword>
<protein>
    <submittedName>
        <fullName evidence="2">Phage holin family protein</fullName>
    </submittedName>
</protein>
<accession>A0A3M0GMK9</accession>
<feature type="transmembrane region" description="Helical" evidence="1">
    <location>
        <begin position="92"/>
        <end position="114"/>
    </location>
</feature>
<organism evidence="2 3">
    <name type="scientific">Tessaracoccus antarcticus</name>
    <dbReference type="NCBI Taxonomy" id="2479848"/>
    <lineage>
        <taxon>Bacteria</taxon>
        <taxon>Bacillati</taxon>
        <taxon>Actinomycetota</taxon>
        <taxon>Actinomycetes</taxon>
        <taxon>Propionibacteriales</taxon>
        <taxon>Propionibacteriaceae</taxon>
        <taxon>Tessaracoccus</taxon>
    </lineage>
</organism>
<sequence length="147" mass="15531">MGVSETDESYQRYRAEDRSLGEIASEVLENASTLIRQEVELAKAEAKDAAGKAGKGVGMFVGAAIAGLLALIALTLMLWWAFAVLIGGEDPALGWSGLIVTVLWLVVAGVLAALGKSELDKIKGLPKTQDTVKKIPNAATGHEEKNR</sequence>
<keyword evidence="1" id="KW-0472">Membrane</keyword>
<evidence type="ECO:0000313" key="2">
    <source>
        <dbReference type="EMBL" id="RMB62429.1"/>
    </source>
</evidence>
<comment type="caution">
    <text evidence="2">The sequence shown here is derived from an EMBL/GenBank/DDBJ whole genome shotgun (WGS) entry which is preliminary data.</text>
</comment>
<keyword evidence="3" id="KW-1185">Reference proteome</keyword>
<dbReference type="EMBL" id="REFW01000001">
    <property type="protein sequence ID" value="RMB62429.1"/>
    <property type="molecule type" value="Genomic_DNA"/>
</dbReference>
<feature type="transmembrane region" description="Helical" evidence="1">
    <location>
        <begin position="57"/>
        <end position="86"/>
    </location>
</feature>
<reference evidence="2 3" key="1">
    <citation type="submission" date="2018-10" db="EMBL/GenBank/DDBJ databases">
        <title>Tessaracoccus antarcticuss sp. nov., isolated from sediment.</title>
        <authorList>
            <person name="Zhou L.Y."/>
            <person name="Du Z.J."/>
        </authorList>
    </citation>
    <scope>NUCLEOTIDE SEQUENCE [LARGE SCALE GENOMIC DNA]</scope>
    <source>
        <strain evidence="2 3">JDX10</strain>
    </source>
</reference>
<dbReference type="Proteomes" id="UP000275256">
    <property type="component" value="Unassembled WGS sequence"/>
</dbReference>
<dbReference type="AlphaFoldDB" id="A0A3M0GMK9"/>
<keyword evidence="1" id="KW-1133">Transmembrane helix</keyword>